<dbReference type="PANTHER" id="PTHR37419:SF1">
    <property type="entry name" value="SERINE_THREONINE-PROTEIN KINASE TOXIN HIPA"/>
    <property type="match status" value="1"/>
</dbReference>
<gene>
    <name evidence="5" type="ORF">B4O97_18365</name>
</gene>
<dbReference type="GO" id="GO:0005829">
    <property type="term" value="C:cytosol"/>
    <property type="evidence" value="ECO:0007669"/>
    <property type="project" value="TreeGrafter"/>
</dbReference>
<dbReference type="STRING" id="1963862.B4O97_18365"/>
<evidence type="ECO:0000313" key="5">
    <source>
        <dbReference type="EMBL" id="ORC30253.1"/>
    </source>
</evidence>
<dbReference type="GO" id="GO:0004674">
    <property type="term" value="F:protein serine/threonine kinase activity"/>
    <property type="evidence" value="ECO:0007669"/>
    <property type="project" value="TreeGrafter"/>
</dbReference>
<feature type="domain" description="HipA-like C-terminal" evidence="4">
    <location>
        <begin position="8"/>
        <end position="176"/>
    </location>
</feature>
<evidence type="ECO:0000256" key="3">
    <source>
        <dbReference type="ARBA" id="ARBA00022777"/>
    </source>
</evidence>
<proteinExistence type="inferred from homology"/>
<protein>
    <recommendedName>
        <fullName evidence="4">HipA-like C-terminal domain-containing protein</fullName>
    </recommendedName>
</protein>
<dbReference type="Proteomes" id="UP000192343">
    <property type="component" value="Unassembled WGS sequence"/>
</dbReference>
<evidence type="ECO:0000259" key="4">
    <source>
        <dbReference type="Pfam" id="PF07804"/>
    </source>
</evidence>
<evidence type="ECO:0000256" key="1">
    <source>
        <dbReference type="ARBA" id="ARBA00010164"/>
    </source>
</evidence>
<dbReference type="PANTHER" id="PTHR37419">
    <property type="entry name" value="SERINE/THREONINE-PROTEIN KINASE TOXIN HIPA"/>
    <property type="match status" value="1"/>
</dbReference>
<dbReference type="EMBL" id="MWQY01000034">
    <property type="protein sequence ID" value="ORC30253.1"/>
    <property type="molecule type" value="Genomic_DNA"/>
</dbReference>
<keyword evidence="3" id="KW-0418">Kinase</keyword>
<name>A0A1Y1RT19_9SPIO</name>
<evidence type="ECO:0000313" key="6">
    <source>
        <dbReference type="Proteomes" id="UP000192343"/>
    </source>
</evidence>
<dbReference type="InterPro" id="IPR012893">
    <property type="entry name" value="HipA-like_C"/>
</dbReference>
<dbReference type="Pfam" id="PF07804">
    <property type="entry name" value="HipA_C"/>
    <property type="match status" value="1"/>
</dbReference>
<reference evidence="5 6" key="1">
    <citation type="submission" date="2017-03" db="EMBL/GenBank/DDBJ databases">
        <title>Draft Genome sequence of Marispirochaeta sp. strain JC444.</title>
        <authorList>
            <person name="Shivani Y."/>
            <person name="Subhash Y."/>
            <person name="Sasikala C."/>
            <person name="Ramana C."/>
        </authorList>
    </citation>
    <scope>NUCLEOTIDE SEQUENCE [LARGE SCALE GENOMIC DNA]</scope>
    <source>
        <strain evidence="5 6">JC444</strain>
    </source>
</reference>
<comment type="similarity">
    <text evidence="1">Belongs to the HipA Ser/Thr kinase family.</text>
</comment>
<dbReference type="Gene3D" id="1.10.1070.20">
    <property type="match status" value="1"/>
</dbReference>
<keyword evidence="6" id="KW-1185">Reference proteome</keyword>
<dbReference type="AlphaFoldDB" id="A0A1Y1RT19"/>
<keyword evidence="2" id="KW-0808">Transferase</keyword>
<accession>A0A1Y1RT19</accession>
<evidence type="ECO:0000256" key="2">
    <source>
        <dbReference type="ARBA" id="ARBA00022679"/>
    </source>
</evidence>
<sequence length="222" mass="25006">MYISFISRQLGLPTVEVGIGNGYSLTVRCDRVRDKSGSIVRIHQEDFCQALGYPYYRKYENDGGPDLKECIHLLRNISVSPAEDILNLLRWQVFNLLTGNADGHAKNLSILYTSAGPRLAPFYDLVCTAIYPGISSDLAFSIGGNADPGQIRLKDWERMADVLGMRPRLILNTLNSFMDILLDRLSDYHRLFVEKNGSDPVLERINQTIRKRIRRTGSLVAG</sequence>
<organism evidence="5 6">
    <name type="scientific">Marispirochaeta aestuarii</name>
    <dbReference type="NCBI Taxonomy" id="1963862"/>
    <lineage>
        <taxon>Bacteria</taxon>
        <taxon>Pseudomonadati</taxon>
        <taxon>Spirochaetota</taxon>
        <taxon>Spirochaetia</taxon>
        <taxon>Spirochaetales</taxon>
        <taxon>Spirochaetaceae</taxon>
        <taxon>Marispirochaeta</taxon>
    </lineage>
</organism>
<dbReference type="InterPro" id="IPR052028">
    <property type="entry name" value="HipA_Ser/Thr_kinase"/>
</dbReference>
<comment type="caution">
    <text evidence="5">The sequence shown here is derived from an EMBL/GenBank/DDBJ whole genome shotgun (WGS) entry which is preliminary data.</text>
</comment>